<comment type="caution">
    <text evidence="2">The sequence shown here is derived from an EMBL/GenBank/DDBJ whole genome shotgun (WGS) entry which is preliminary data.</text>
</comment>
<protein>
    <submittedName>
        <fullName evidence="2">Uncharacterized protein</fullName>
    </submittedName>
</protein>
<dbReference type="Proteomes" id="UP001213000">
    <property type="component" value="Unassembled WGS sequence"/>
</dbReference>
<evidence type="ECO:0000313" key="3">
    <source>
        <dbReference type="Proteomes" id="UP001213000"/>
    </source>
</evidence>
<evidence type="ECO:0000256" key="1">
    <source>
        <dbReference type="SAM" id="Phobius"/>
    </source>
</evidence>
<feature type="transmembrane region" description="Helical" evidence="1">
    <location>
        <begin position="17"/>
        <end position="34"/>
    </location>
</feature>
<accession>A0AAD5VZ25</accession>
<feature type="transmembrane region" description="Helical" evidence="1">
    <location>
        <begin position="123"/>
        <end position="143"/>
    </location>
</feature>
<proteinExistence type="predicted"/>
<feature type="transmembrane region" description="Helical" evidence="1">
    <location>
        <begin position="150"/>
        <end position="176"/>
    </location>
</feature>
<sequence length="256" mass="28199">MLYLDYRRGDQPKQMKILGVQSFVILSLTAISFAPQTKSTIWAYVDYNDDSGEGPPTYENSTVPERNPALVWFSIISLPVADILIAITEVRAIIGLTRHGDLIFTPRVGAFGSYGQVWTASPYAFYVVVGWFLPFVAVLGGTLCQPSTEFTGIVAMLTESYALSALASIAILVSWLPMFDESPARAPIGILADYMSVIANYLLLYRILSRRAWNRNTERELTSLQWARESANPTASVAEALPEITTRSLSQTVSGT</sequence>
<dbReference type="AlphaFoldDB" id="A0AAD5VZ25"/>
<name>A0AAD5VZ25_9AGAR</name>
<reference evidence="2" key="1">
    <citation type="submission" date="2022-07" db="EMBL/GenBank/DDBJ databases">
        <title>Genome Sequence of Leucocoprinus birnbaumii.</title>
        <authorList>
            <person name="Buettner E."/>
        </authorList>
    </citation>
    <scope>NUCLEOTIDE SEQUENCE</scope>
    <source>
        <strain evidence="2">VT141</strain>
    </source>
</reference>
<evidence type="ECO:0000313" key="2">
    <source>
        <dbReference type="EMBL" id="KAJ3574114.1"/>
    </source>
</evidence>
<organism evidence="2 3">
    <name type="scientific">Leucocoprinus birnbaumii</name>
    <dbReference type="NCBI Taxonomy" id="56174"/>
    <lineage>
        <taxon>Eukaryota</taxon>
        <taxon>Fungi</taxon>
        <taxon>Dikarya</taxon>
        <taxon>Basidiomycota</taxon>
        <taxon>Agaricomycotina</taxon>
        <taxon>Agaricomycetes</taxon>
        <taxon>Agaricomycetidae</taxon>
        <taxon>Agaricales</taxon>
        <taxon>Agaricineae</taxon>
        <taxon>Agaricaceae</taxon>
        <taxon>Leucocoprinus</taxon>
    </lineage>
</organism>
<keyword evidence="1" id="KW-1133">Transmembrane helix</keyword>
<keyword evidence="1" id="KW-0812">Transmembrane</keyword>
<gene>
    <name evidence="2" type="ORF">NP233_g1979</name>
</gene>
<feature type="transmembrane region" description="Helical" evidence="1">
    <location>
        <begin position="188"/>
        <end position="208"/>
    </location>
</feature>
<dbReference type="EMBL" id="JANIEX010000080">
    <property type="protein sequence ID" value="KAJ3574114.1"/>
    <property type="molecule type" value="Genomic_DNA"/>
</dbReference>
<keyword evidence="3" id="KW-1185">Reference proteome</keyword>
<keyword evidence="1" id="KW-0472">Membrane</keyword>